<evidence type="ECO:0000313" key="6">
    <source>
        <dbReference type="Proteomes" id="UP000053760"/>
    </source>
</evidence>
<name>A0A091H3U6_CUCCA</name>
<keyword evidence="2" id="KW-0067">ATP-binding</keyword>
<dbReference type="GO" id="GO:0016887">
    <property type="term" value="F:ATP hydrolysis activity"/>
    <property type="evidence" value="ECO:0007669"/>
    <property type="project" value="InterPro"/>
</dbReference>
<evidence type="ECO:0000256" key="1">
    <source>
        <dbReference type="ARBA" id="ARBA00022741"/>
    </source>
</evidence>
<feature type="non-terminal residue" evidence="5">
    <location>
        <position position="1"/>
    </location>
</feature>
<dbReference type="PANTHER" id="PTHR11638:SF93">
    <property type="entry name" value="MITOCHONDRIAL DISAGGREGASE"/>
    <property type="match status" value="1"/>
</dbReference>
<dbReference type="InterPro" id="IPR050130">
    <property type="entry name" value="ClpA_ClpB"/>
</dbReference>
<feature type="domain" description="Clp ATPase C-terminal" evidence="4">
    <location>
        <begin position="126"/>
        <end position="184"/>
    </location>
</feature>
<dbReference type="GO" id="GO:0005524">
    <property type="term" value="F:ATP binding"/>
    <property type="evidence" value="ECO:0007669"/>
    <property type="project" value="UniProtKB-KW"/>
</dbReference>
<keyword evidence="1" id="KW-0547">Nucleotide-binding</keyword>
<dbReference type="Pfam" id="PF07724">
    <property type="entry name" value="AAA_2"/>
    <property type="match status" value="1"/>
</dbReference>
<evidence type="ECO:0000259" key="3">
    <source>
        <dbReference type="Pfam" id="PF07724"/>
    </source>
</evidence>
<sequence length="244" mass="27542">QGRLTDGKGKTIDCKDAIFIMTSNVASEEIAQHALQLRREALEMSKKKIAENLDDVQATEKVTISKQFKEKVIRPILKVTLGVPSLWSTFRGSSALLERSSHPLGIIRKVFPFAFGNVFLLFLLRQAKARHNITLLWDREVMDVLADGYNLHYGARSIKHEVERRVVNQLAAAYEQDLLPRGCVLRIAVEDSDKQLLKPKDNAPSGAENAKIPTLRLEIVEKDSKARKLDIQTPLNPENISYFL</sequence>
<protein>
    <submittedName>
        <fullName evidence="5">Caseinolytic peptidase B protein</fullName>
    </submittedName>
</protein>
<dbReference type="Gene3D" id="3.40.50.300">
    <property type="entry name" value="P-loop containing nucleotide triphosphate hydrolases"/>
    <property type="match status" value="1"/>
</dbReference>
<reference evidence="5 6" key="1">
    <citation type="submission" date="2014-04" db="EMBL/GenBank/DDBJ databases">
        <title>Genome evolution of avian class.</title>
        <authorList>
            <person name="Zhang G."/>
            <person name="Li C."/>
        </authorList>
    </citation>
    <scope>NUCLEOTIDE SEQUENCE [LARGE SCALE GENOMIC DNA]</scope>
    <source>
        <strain evidence="5">BGI_N303</strain>
    </source>
</reference>
<dbReference type="GO" id="GO:0005739">
    <property type="term" value="C:mitochondrion"/>
    <property type="evidence" value="ECO:0007669"/>
    <property type="project" value="TreeGrafter"/>
</dbReference>
<gene>
    <name evidence="5" type="ORF">N303_00489</name>
</gene>
<dbReference type="Gene3D" id="1.10.8.60">
    <property type="match status" value="1"/>
</dbReference>
<proteinExistence type="predicted"/>
<accession>A0A091H3U6</accession>
<evidence type="ECO:0000256" key="2">
    <source>
        <dbReference type="ARBA" id="ARBA00022840"/>
    </source>
</evidence>
<dbReference type="PANTHER" id="PTHR11638">
    <property type="entry name" value="ATP-DEPENDENT CLP PROTEASE"/>
    <property type="match status" value="1"/>
</dbReference>
<dbReference type="InterPro" id="IPR027417">
    <property type="entry name" value="P-loop_NTPase"/>
</dbReference>
<dbReference type="STRING" id="55661.A0A091H3U6"/>
<feature type="domain" description="ATPase AAA-type core" evidence="3">
    <location>
        <begin position="1"/>
        <end position="51"/>
    </location>
</feature>
<dbReference type="EMBL" id="KL448175">
    <property type="protein sequence ID" value="KFO80992.1"/>
    <property type="molecule type" value="Genomic_DNA"/>
</dbReference>
<dbReference type="AlphaFoldDB" id="A0A091H3U6"/>
<dbReference type="InterPro" id="IPR019489">
    <property type="entry name" value="Clp_ATPase_C"/>
</dbReference>
<dbReference type="Pfam" id="PF10431">
    <property type="entry name" value="ClpB_D2-small"/>
    <property type="match status" value="1"/>
</dbReference>
<dbReference type="InterPro" id="IPR003959">
    <property type="entry name" value="ATPase_AAA_core"/>
</dbReference>
<keyword evidence="6" id="KW-1185">Reference proteome</keyword>
<dbReference type="FunFam" id="1.10.8.60:FF:000040">
    <property type="entry name" value="caseinolytic peptidase B protein homolog isoform X1"/>
    <property type="match status" value="1"/>
</dbReference>
<organism evidence="5 6">
    <name type="scientific">Cuculus canorus</name>
    <name type="common">Common cuckoo</name>
    <dbReference type="NCBI Taxonomy" id="55661"/>
    <lineage>
        <taxon>Eukaryota</taxon>
        <taxon>Metazoa</taxon>
        <taxon>Chordata</taxon>
        <taxon>Craniata</taxon>
        <taxon>Vertebrata</taxon>
        <taxon>Euteleostomi</taxon>
        <taxon>Archelosauria</taxon>
        <taxon>Archosauria</taxon>
        <taxon>Dinosauria</taxon>
        <taxon>Saurischia</taxon>
        <taxon>Theropoda</taxon>
        <taxon>Coelurosauria</taxon>
        <taxon>Aves</taxon>
        <taxon>Neognathae</taxon>
        <taxon>Neoaves</taxon>
        <taxon>Otidimorphae</taxon>
        <taxon>Cuculiformes</taxon>
        <taxon>Cuculidae</taxon>
        <taxon>Cuculus</taxon>
    </lineage>
</organism>
<feature type="non-terminal residue" evidence="5">
    <location>
        <position position="244"/>
    </location>
</feature>
<evidence type="ECO:0000313" key="5">
    <source>
        <dbReference type="EMBL" id="KFO80992.1"/>
    </source>
</evidence>
<evidence type="ECO:0000259" key="4">
    <source>
        <dbReference type="Pfam" id="PF10431"/>
    </source>
</evidence>
<dbReference type="GO" id="GO:0034605">
    <property type="term" value="P:cellular response to heat"/>
    <property type="evidence" value="ECO:0007669"/>
    <property type="project" value="TreeGrafter"/>
</dbReference>
<dbReference type="Proteomes" id="UP000053760">
    <property type="component" value="Unassembled WGS sequence"/>
</dbReference>